<dbReference type="AlphaFoldDB" id="A0A0A9ETK6"/>
<sequence>MSICTWVSCKNLLTCFYTFGFDCLATAVLFFV</sequence>
<evidence type="ECO:0000313" key="2">
    <source>
        <dbReference type="EMBL" id="JAD99362.1"/>
    </source>
</evidence>
<feature type="transmembrane region" description="Helical" evidence="1">
    <location>
        <begin position="12"/>
        <end position="31"/>
    </location>
</feature>
<reference evidence="2" key="2">
    <citation type="journal article" date="2015" name="Data Brief">
        <title>Shoot transcriptome of the giant reed, Arundo donax.</title>
        <authorList>
            <person name="Barrero R.A."/>
            <person name="Guerrero F.D."/>
            <person name="Moolhuijzen P."/>
            <person name="Goolsby J.A."/>
            <person name="Tidwell J."/>
            <person name="Bellgard S.E."/>
            <person name="Bellgard M.I."/>
        </authorList>
    </citation>
    <scope>NUCLEOTIDE SEQUENCE</scope>
    <source>
        <tissue evidence="2">Shoot tissue taken approximately 20 cm above the soil surface</tissue>
    </source>
</reference>
<dbReference type="EMBL" id="GBRH01198533">
    <property type="protein sequence ID" value="JAD99362.1"/>
    <property type="molecule type" value="Transcribed_RNA"/>
</dbReference>
<keyword evidence="1" id="KW-0812">Transmembrane</keyword>
<reference evidence="2" key="1">
    <citation type="submission" date="2014-09" db="EMBL/GenBank/DDBJ databases">
        <authorList>
            <person name="Magalhaes I.L.F."/>
            <person name="Oliveira U."/>
            <person name="Santos F.R."/>
            <person name="Vidigal T.H.D.A."/>
            <person name="Brescovit A.D."/>
            <person name="Santos A.J."/>
        </authorList>
    </citation>
    <scope>NUCLEOTIDE SEQUENCE</scope>
    <source>
        <tissue evidence="2">Shoot tissue taken approximately 20 cm above the soil surface</tissue>
    </source>
</reference>
<evidence type="ECO:0000256" key="1">
    <source>
        <dbReference type="SAM" id="Phobius"/>
    </source>
</evidence>
<organism evidence="2">
    <name type="scientific">Arundo donax</name>
    <name type="common">Giant reed</name>
    <name type="synonym">Donax arundinaceus</name>
    <dbReference type="NCBI Taxonomy" id="35708"/>
    <lineage>
        <taxon>Eukaryota</taxon>
        <taxon>Viridiplantae</taxon>
        <taxon>Streptophyta</taxon>
        <taxon>Embryophyta</taxon>
        <taxon>Tracheophyta</taxon>
        <taxon>Spermatophyta</taxon>
        <taxon>Magnoliopsida</taxon>
        <taxon>Liliopsida</taxon>
        <taxon>Poales</taxon>
        <taxon>Poaceae</taxon>
        <taxon>PACMAD clade</taxon>
        <taxon>Arundinoideae</taxon>
        <taxon>Arundineae</taxon>
        <taxon>Arundo</taxon>
    </lineage>
</organism>
<protein>
    <submittedName>
        <fullName evidence="2">Uncharacterized protein</fullName>
    </submittedName>
</protein>
<proteinExistence type="predicted"/>
<keyword evidence="1" id="KW-1133">Transmembrane helix</keyword>
<name>A0A0A9ETK6_ARUDO</name>
<keyword evidence="1" id="KW-0472">Membrane</keyword>
<accession>A0A0A9ETK6</accession>